<reference evidence="3" key="1">
    <citation type="submission" date="2018-12" db="EMBL/GenBank/DDBJ databases">
        <title>Dusodibacter welbiota gen. nov., sp. nov., isolated from human faeces and emended description of the Oscillibacter genus.</title>
        <authorList>
            <person name="Le Roy T."/>
            <person name="Van der Smissen P."/>
            <person name="Delzenne N."/>
            <person name="Muccioli G."/>
            <person name="Collet J.F."/>
            <person name="Cani P.D."/>
        </authorList>
    </citation>
    <scope>NUCLEOTIDE SEQUENCE [LARGE SCALE GENOMIC DNA]</scope>
    <source>
        <strain evidence="3">J115</strain>
    </source>
</reference>
<protein>
    <submittedName>
        <fullName evidence="2">DUF4179 domain-containing protein</fullName>
    </submittedName>
</protein>
<dbReference type="AlphaFoldDB" id="A0A4D7AN19"/>
<dbReference type="Proteomes" id="UP000298642">
    <property type="component" value="Chromosome"/>
</dbReference>
<dbReference type="RefSeq" id="WP_119310856.1">
    <property type="nucleotide sequence ID" value="NZ_CP034413.3"/>
</dbReference>
<evidence type="ECO:0000313" key="3">
    <source>
        <dbReference type="Proteomes" id="UP000298642"/>
    </source>
</evidence>
<dbReference type="EMBL" id="CP034413">
    <property type="protein sequence ID" value="QCI60639.1"/>
    <property type="molecule type" value="Genomic_DNA"/>
</dbReference>
<accession>A0A4D7AN19</accession>
<organism evidence="2 3">
    <name type="scientific">Dysosmobacter welbionis</name>
    <dbReference type="NCBI Taxonomy" id="2093857"/>
    <lineage>
        <taxon>Bacteria</taxon>
        <taxon>Bacillati</taxon>
        <taxon>Bacillota</taxon>
        <taxon>Clostridia</taxon>
        <taxon>Eubacteriales</taxon>
        <taxon>Oscillospiraceae</taxon>
        <taxon>Dysosmobacter</taxon>
    </lineage>
</organism>
<keyword evidence="3" id="KW-1185">Reference proteome</keyword>
<gene>
    <name evidence="2" type="ORF">EIO64_16700</name>
</gene>
<dbReference type="KEGG" id="obj:EIO64_16700"/>
<proteinExistence type="predicted"/>
<sequence length="348" mass="37478">MNFSKTYRRMNEPVGPSPDLIRKTLSHPDRHRLPLRRLAAAAAVAAVLLATPALAVRSETGYAVLYRIAPAVAQFFQPIQEACTDSGITMEVAAVRVEGDTAQAYIVLSGGPVDATTDLFDSWSFHLPFDQTGRCERVAWDEATGTVTFLCTVKTMDGSPIPTGGKMTFSVRQLLTGKKAMEGVTVDLKLTNYAQEAETALTWGADPPAAGVREPEVTYYSATGGSGDLASVMLQPGEVLAEPAEGLPITAAGYADGLFHIQLCRGDASRTDNHAFLWMEDADGREFHCTGISYFTGETAGGRTDYMDFLFAVPPEELAGCTLHGNFYTAATLTEGLWQVTFPLENTD</sequence>
<name>A0A4D7AN19_9FIRM</name>
<evidence type="ECO:0000256" key="1">
    <source>
        <dbReference type="SAM" id="MobiDB-lite"/>
    </source>
</evidence>
<feature type="region of interest" description="Disordered" evidence="1">
    <location>
        <begin position="1"/>
        <end position="22"/>
    </location>
</feature>
<evidence type="ECO:0000313" key="2">
    <source>
        <dbReference type="EMBL" id="QCI60639.1"/>
    </source>
</evidence>